<comment type="cofactor">
    <cofactor evidence="1">
        <name>Mg(2+)</name>
        <dbReference type="ChEBI" id="CHEBI:18420"/>
    </cofactor>
</comment>
<evidence type="ECO:0000256" key="8">
    <source>
        <dbReference type="ARBA" id="ARBA00054674"/>
    </source>
</evidence>
<accession>A0A3P6SM07</accession>
<sequence>MVCFFCLSFQYLRYSLDWSDLQSLKTYEKYTQYSRTKLMVHLMTFKLARLFSASGVTCNVLEPGVIETKLLRAGGYSGGPVCEGSRACVFLCTSDSVTNTTETIRMAENEEFPAEVEIFEDVRDSQFIRPMRMKFKRGDKLIKWDLIIRHDSVACLLYHKEKQLLLFVKQFRPAVYVSKVRKLDENANKKWSEINWSKYPISMGETIELCAGIIDKPNVSWKKHIQEEIYEECGYSVNETDIQSIKTFVTGVGSSGSRQELFYAEIDETMKVSEGGGVDCEKIDKIFMTIPEAQSYCDQKEVASSPGMLYGLMWFFKNRM</sequence>
<protein>
    <recommendedName>
        <fullName evidence="10">Uridine diphosphate glucose pyrophosphatase NUDT14</fullName>
        <ecNumber evidence="9">3.6.1.45</ecNumber>
    </recommendedName>
    <alternativeName>
        <fullName evidence="11">Nucleoside diphosphate-linked moiety X motif 14</fullName>
    </alternativeName>
</protein>
<keyword evidence="5" id="KW-0378">Hydrolase</keyword>
<dbReference type="GO" id="GO:0019693">
    <property type="term" value="P:ribose phosphate metabolic process"/>
    <property type="evidence" value="ECO:0007669"/>
    <property type="project" value="TreeGrafter"/>
</dbReference>
<dbReference type="GO" id="GO:0005737">
    <property type="term" value="C:cytoplasm"/>
    <property type="evidence" value="ECO:0007669"/>
    <property type="project" value="UniProtKB-SubCell"/>
</dbReference>
<name>A0A3P6SM07_LITSI</name>
<dbReference type="InterPro" id="IPR036291">
    <property type="entry name" value="NAD(P)-bd_dom_sf"/>
</dbReference>
<evidence type="ECO:0000256" key="2">
    <source>
        <dbReference type="ARBA" id="ARBA00004496"/>
    </source>
</evidence>
<dbReference type="CDD" id="cd18887">
    <property type="entry name" value="NUDIX_UGPPase_Nudt14"/>
    <property type="match status" value="1"/>
</dbReference>
<gene>
    <name evidence="12" type="ORF">NLS_LOCUS3440</name>
</gene>
<dbReference type="AlphaFoldDB" id="A0A3P6SM07"/>
<dbReference type="SUPFAM" id="SSF51735">
    <property type="entry name" value="NAD(P)-binding Rossmann-fold domains"/>
    <property type="match status" value="1"/>
</dbReference>
<evidence type="ECO:0000256" key="1">
    <source>
        <dbReference type="ARBA" id="ARBA00001946"/>
    </source>
</evidence>
<keyword evidence="4" id="KW-0963">Cytoplasm</keyword>
<dbReference type="EC" id="3.6.1.45" evidence="9"/>
<comment type="subunit">
    <text evidence="3">Homodimer.</text>
</comment>
<dbReference type="FunFam" id="3.90.79.10:FF:000035">
    <property type="entry name" value="Uridine diphosphate glucose pyrophosphatase"/>
    <property type="match status" value="1"/>
</dbReference>
<evidence type="ECO:0000256" key="4">
    <source>
        <dbReference type="ARBA" id="ARBA00022490"/>
    </source>
</evidence>
<keyword evidence="13" id="KW-1185">Reference proteome</keyword>
<dbReference type="GO" id="GO:0006753">
    <property type="term" value="P:nucleoside phosphate metabolic process"/>
    <property type="evidence" value="ECO:0007669"/>
    <property type="project" value="TreeGrafter"/>
</dbReference>
<evidence type="ECO:0000256" key="3">
    <source>
        <dbReference type="ARBA" id="ARBA00011738"/>
    </source>
</evidence>
<comment type="catalytic activity">
    <reaction evidence="7">
        <text>UDP-sugar + H2O = UMP + alpha-D-aldose 1-phosphate.</text>
        <dbReference type="EC" id="3.6.1.45"/>
    </reaction>
</comment>
<evidence type="ECO:0000313" key="13">
    <source>
        <dbReference type="Proteomes" id="UP000277928"/>
    </source>
</evidence>
<dbReference type="OrthoDB" id="10249920at2759"/>
<dbReference type="Gene3D" id="3.40.50.720">
    <property type="entry name" value="NAD(P)-binding Rossmann-like Domain"/>
    <property type="match status" value="1"/>
</dbReference>
<proteinExistence type="predicted"/>
<comment type="function">
    <text evidence="8">Hydrolyzes UDP-glucose to glucose 1-phosphate and UMP and ADP-ribose to ribose 5-phosphate and AMP. The physiological substrate is probably UDP-glucose. Poor activity on other substrates such as ADP-glucose, CDP-glucose, GDP-glucose and GDP-mannose.</text>
</comment>
<reference evidence="12 13" key="1">
    <citation type="submission" date="2018-08" db="EMBL/GenBank/DDBJ databases">
        <authorList>
            <person name="Laetsch R D."/>
            <person name="Stevens L."/>
            <person name="Kumar S."/>
            <person name="Blaxter L. M."/>
        </authorList>
    </citation>
    <scope>NUCLEOTIDE SEQUENCE [LARGE SCALE GENOMIC DNA]</scope>
</reference>
<evidence type="ECO:0000256" key="6">
    <source>
        <dbReference type="ARBA" id="ARBA00022842"/>
    </source>
</evidence>
<dbReference type="InterPro" id="IPR015797">
    <property type="entry name" value="NUDIX_hydrolase-like_dom_sf"/>
</dbReference>
<evidence type="ECO:0000256" key="10">
    <source>
        <dbReference type="ARBA" id="ARBA00071467"/>
    </source>
</evidence>
<evidence type="ECO:0000256" key="11">
    <source>
        <dbReference type="ARBA" id="ARBA00080475"/>
    </source>
</evidence>
<evidence type="ECO:0000256" key="5">
    <source>
        <dbReference type="ARBA" id="ARBA00022801"/>
    </source>
</evidence>
<evidence type="ECO:0000313" key="12">
    <source>
        <dbReference type="EMBL" id="VDK76912.1"/>
    </source>
</evidence>
<comment type="subcellular location">
    <subcellularLocation>
        <location evidence="2">Cytoplasm</location>
    </subcellularLocation>
</comment>
<dbReference type="STRING" id="42156.A0A3P6SM07"/>
<dbReference type="Gene3D" id="3.90.79.10">
    <property type="entry name" value="Nucleoside Triphosphate Pyrophosphohydrolase"/>
    <property type="match status" value="1"/>
</dbReference>
<organism evidence="12 13">
    <name type="scientific">Litomosoides sigmodontis</name>
    <name type="common">Filarial nematode worm</name>
    <dbReference type="NCBI Taxonomy" id="42156"/>
    <lineage>
        <taxon>Eukaryota</taxon>
        <taxon>Metazoa</taxon>
        <taxon>Ecdysozoa</taxon>
        <taxon>Nematoda</taxon>
        <taxon>Chromadorea</taxon>
        <taxon>Rhabditida</taxon>
        <taxon>Spirurina</taxon>
        <taxon>Spiruromorpha</taxon>
        <taxon>Filarioidea</taxon>
        <taxon>Onchocercidae</taxon>
        <taxon>Litomosoides</taxon>
    </lineage>
</organism>
<evidence type="ECO:0000256" key="9">
    <source>
        <dbReference type="ARBA" id="ARBA00066480"/>
    </source>
</evidence>
<keyword evidence="6" id="KW-0460">Magnesium</keyword>
<dbReference type="GO" id="GO:0046872">
    <property type="term" value="F:metal ion binding"/>
    <property type="evidence" value="ECO:0007669"/>
    <property type="project" value="InterPro"/>
</dbReference>
<dbReference type="Proteomes" id="UP000277928">
    <property type="component" value="Unassembled WGS sequence"/>
</dbReference>
<dbReference type="InterPro" id="IPR004385">
    <property type="entry name" value="NDP_pyrophosphatase"/>
</dbReference>
<dbReference type="PANTHER" id="PTHR11839">
    <property type="entry name" value="UDP/ADP-SUGAR PYROPHOSPHATASE"/>
    <property type="match status" value="1"/>
</dbReference>
<dbReference type="NCBIfam" id="TIGR00052">
    <property type="entry name" value="nudix-type nucleoside diphosphatase, YffH/AdpP family"/>
    <property type="match status" value="1"/>
</dbReference>
<dbReference type="PANTHER" id="PTHR11839:SF15">
    <property type="entry name" value="URIDINE DIPHOSPHATE GLUCOSE PYROPHOSPHATASE NUDT14"/>
    <property type="match status" value="1"/>
</dbReference>
<dbReference type="GO" id="GO:0008768">
    <property type="term" value="F:UDP-sugar diphosphatase activity"/>
    <property type="evidence" value="ECO:0007669"/>
    <property type="project" value="UniProtKB-EC"/>
</dbReference>
<evidence type="ECO:0000256" key="7">
    <source>
        <dbReference type="ARBA" id="ARBA00051086"/>
    </source>
</evidence>
<dbReference type="SUPFAM" id="SSF55811">
    <property type="entry name" value="Nudix"/>
    <property type="match status" value="1"/>
</dbReference>
<dbReference type="EMBL" id="UYRX01000187">
    <property type="protein sequence ID" value="VDK76912.1"/>
    <property type="molecule type" value="Genomic_DNA"/>
</dbReference>